<keyword evidence="6 9" id="KW-0051">Antiviral defense</keyword>
<dbReference type="GO" id="GO:0043571">
    <property type="term" value="P:maintenance of CRISPR repeat elements"/>
    <property type="evidence" value="ECO:0007669"/>
    <property type="project" value="UniProtKB-UniRule"/>
</dbReference>
<evidence type="ECO:0000256" key="9">
    <source>
        <dbReference type="HAMAP-Rule" id="MF_01470"/>
    </source>
</evidence>
<dbReference type="GO" id="GO:0051607">
    <property type="term" value="P:defense response to virus"/>
    <property type="evidence" value="ECO:0007669"/>
    <property type="project" value="UniProtKB-UniRule"/>
</dbReference>
<dbReference type="GO" id="GO:0016787">
    <property type="term" value="F:hydrolase activity"/>
    <property type="evidence" value="ECO:0007669"/>
    <property type="project" value="UniProtKB-KW"/>
</dbReference>
<evidence type="ECO:0000313" key="10">
    <source>
        <dbReference type="EMBL" id="AEH23311.1"/>
    </source>
</evidence>
<evidence type="ECO:0000313" key="11">
    <source>
        <dbReference type="Proteomes" id="UP000006583"/>
    </source>
</evidence>
<comment type="subunit">
    <text evidence="9">Homodimer, forms a heterotetramer with a Cas2 homodimer.</text>
</comment>
<dbReference type="NCBIfam" id="TIGR00287">
    <property type="entry name" value="cas1"/>
    <property type="match status" value="1"/>
</dbReference>
<sequence length="324" mass="39128">MMGRNYYIFKEGRIKRSQNTIFIETKDGKRPLPIHDIDQIFVFGEMDLNTSFLNFIGKNKIVIHFFNYYGYYTGSFIPREGNISGILTVKQVEHYLDHNRRIYLAKKFVESAFHNIKRNFEKRERFDEEIEKMKELAKDISNCTTINELMSLEAHIKKINYKCIEKDTNWEFERRSIRPPHNPLNAMISFGNSLVYAHILKEIYETPLNPTISYLHEPFERRYSLALDIAEIFKPILCDRLVLKLINLNIIKEEHFERSLNFVYLKEEGRKIFVKHFDDLLEERILHRKLKRKIRYKSLIKLELYKLVKHFLGEKHYNPLKVWW</sequence>
<keyword evidence="2 9" id="KW-0479">Metal-binding</keyword>
<evidence type="ECO:0000256" key="7">
    <source>
        <dbReference type="ARBA" id="ARBA00023125"/>
    </source>
</evidence>
<dbReference type="GO" id="GO:0004520">
    <property type="term" value="F:DNA endonuclease activity"/>
    <property type="evidence" value="ECO:0007669"/>
    <property type="project" value="InterPro"/>
</dbReference>
<evidence type="ECO:0000256" key="8">
    <source>
        <dbReference type="ARBA" id="ARBA00023211"/>
    </source>
</evidence>
<evidence type="ECO:0000256" key="1">
    <source>
        <dbReference type="ARBA" id="ARBA00022722"/>
    </source>
</evidence>
<name>F8C1Y2_THEGP</name>
<dbReference type="InterPro" id="IPR019858">
    <property type="entry name" value="CRISPR-assoc_Cas1_HMARI/TNEAP"/>
</dbReference>
<reference evidence="10 11" key="1">
    <citation type="journal article" date="2013" name="Genome Announc.">
        <title>Complete genome sequence of the hyperthermophilic sulfate-reducing bacterium Thermodesulfobacterium geofontis OPF15T.</title>
        <authorList>
            <person name="Elkins J.G."/>
            <person name="Hamilton-Brehm S.D."/>
            <person name="Lucas S."/>
            <person name="Han J."/>
            <person name="Lapidus A."/>
            <person name="Cheng J.F."/>
            <person name="Goodwin L.A."/>
            <person name="Pitluck S."/>
            <person name="Peters L."/>
            <person name="Mikhailova N."/>
            <person name="Davenport K.W."/>
            <person name="Detter J.C."/>
            <person name="Han C.S."/>
            <person name="Tapia R."/>
            <person name="Land M.L."/>
            <person name="Hauser L."/>
            <person name="Kyrpides N.C."/>
            <person name="Ivanova N.N."/>
            <person name="Pagani I."/>
            <person name="Bruce D."/>
            <person name="Woyke T."/>
            <person name="Cottingham R.W."/>
        </authorList>
    </citation>
    <scope>NUCLEOTIDE SEQUENCE [LARGE SCALE GENOMIC DNA]</scope>
    <source>
        <strain evidence="10 11">OPF15</strain>
    </source>
</reference>
<dbReference type="HOGENOM" id="CLU_052779_2_0_0"/>
<keyword evidence="11" id="KW-1185">Reference proteome</keyword>
<keyword evidence="1 9" id="KW-0540">Nuclease</keyword>
<dbReference type="InterPro" id="IPR042206">
    <property type="entry name" value="CRISPR-assoc_Cas1_C"/>
</dbReference>
<dbReference type="STRING" id="795359.TOPB45_1226"/>
<comment type="similarity">
    <text evidence="9">Belongs to the CRISPR-associated endonuclease Cas1 family.</text>
</comment>
<evidence type="ECO:0000256" key="4">
    <source>
        <dbReference type="ARBA" id="ARBA00022801"/>
    </source>
</evidence>
<dbReference type="eggNOG" id="COG1518">
    <property type="taxonomic scope" value="Bacteria"/>
</dbReference>
<proteinExistence type="inferred from homology"/>
<evidence type="ECO:0000256" key="5">
    <source>
        <dbReference type="ARBA" id="ARBA00022842"/>
    </source>
</evidence>
<gene>
    <name evidence="9" type="primary">cas1</name>
    <name evidence="10" type="ordered locus">TOPB45_1226</name>
</gene>
<dbReference type="HAMAP" id="MF_01470">
    <property type="entry name" value="Cas1"/>
    <property type="match status" value="1"/>
</dbReference>
<dbReference type="CDD" id="cd09722">
    <property type="entry name" value="Cas1_I-B"/>
    <property type="match status" value="1"/>
</dbReference>
<dbReference type="EMBL" id="CP002829">
    <property type="protein sequence ID" value="AEH23311.1"/>
    <property type="molecule type" value="Genomic_DNA"/>
</dbReference>
<comment type="cofactor">
    <cofactor evidence="9">
        <name>Mg(2+)</name>
        <dbReference type="ChEBI" id="CHEBI:18420"/>
    </cofactor>
    <cofactor evidence="9">
        <name>Mn(2+)</name>
        <dbReference type="ChEBI" id="CHEBI:29035"/>
    </cofactor>
</comment>
<dbReference type="Gene3D" id="1.20.120.920">
    <property type="entry name" value="CRISPR-associated endonuclease Cas1, C-terminal domain"/>
    <property type="match status" value="1"/>
</dbReference>
<protein>
    <recommendedName>
        <fullName evidence="9">CRISPR-associated endonuclease Cas1</fullName>
        <ecNumber evidence="9">3.1.-.-</ecNumber>
    </recommendedName>
</protein>
<accession>F8C1Y2</accession>
<dbReference type="InterPro" id="IPR042211">
    <property type="entry name" value="CRISPR-assoc_Cas1_N"/>
</dbReference>
<dbReference type="RefSeq" id="WP_013910009.1">
    <property type="nucleotide sequence ID" value="NC_015682.1"/>
</dbReference>
<dbReference type="GO" id="GO:0003677">
    <property type="term" value="F:DNA binding"/>
    <property type="evidence" value="ECO:0007669"/>
    <property type="project" value="UniProtKB-KW"/>
</dbReference>
<keyword evidence="5 9" id="KW-0460">Magnesium</keyword>
<evidence type="ECO:0000256" key="2">
    <source>
        <dbReference type="ARBA" id="ARBA00022723"/>
    </source>
</evidence>
<dbReference type="AlphaFoldDB" id="F8C1Y2"/>
<keyword evidence="4 9" id="KW-0378">Hydrolase</keyword>
<dbReference type="InterPro" id="IPR002729">
    <property type="entry name" value="CRISPR-assoc_Cas1"/>
</dbReference>
<dbReference type="Pfam" id="PF01867">
    <property type="entry name" value="Cas_Cas1"/>
    <property type="match status" value="1"/>
</dbReference>
<dbReference type="NCBIfam" id="TIGR03641">
    <property type="entry name" value="cas1_HMARI"/>
    <property type="match status" value="1"/>
</dbReference>
<evidence type="ECO:0000256" key="3">
    <source>
        <dbReference type="ARBA" id="ARBA00022759"/>
    </source>
</evidence>
<dbReference type="EC" id="3.1.-.-" evidence="9"/>
<keyword evidence="7 9" id="KW-0238">DNA-binding</keyword>
<dbReference type="Proteomes" id="UP000006583">
    <property type="component" value="Chromosome"/>
</dbReference>
<dbReference type="PANTHER" id="PTHR43219">
    <property type="entry name" value="CRISPR-ASSOCIATED ENDONUCLEASE CAS1"/>
    <property type="match status" value="1"/>
</dbReference>
<dbReference type="PANTHER" id="PTHR43219:SF2">
    <property type="entry name" value="CRISPR-ASSOCIATED ENDONUCLEASE CAS1"/>
    <property type="match status" value="1"/>
</dbReference>
<dbReference type="GO" id="GO:0046872">
    <property type="term" value="F:metal ion binding"/>
    <property type="evidence" value="ECO:0007669"/>
    <property type="project" value="UniProtKB-UniRule"/>
</dbReference>
<comment type="function">
    <text evidence="9">CRISPR (clustered regularly interspaced short palindromic repeat), is an adaptive immune system that provides protection against mobile genetic elements (viruses, transposable elements and conjugative plasmids). CRISPR clusters contain spacers, sequences complementary to antecedent mobile elements, and target invading nucleic acids. CRISPR clusters are transcribed and processed into CRISPR RNA (crRNA). Acts as a dsDNA endonuclease. Involved in the integration of spacer DNA into the CRISPR cassette.</text>
</comment>
<feature type="binding site" evidence="9">
    <location>
        <position position="216"/>
    </location>
    <ligand>
        <name>Mn(2+)</name>
        <dbReference type="ChEBI" id="CHEBI:29035"/>
    </ligand>
</feature>
<dbReference type="PATRIC" id="fig|795359.3.peg.1245"/>
<evidence type="ECO:0000256" key="6">
    <source>
        <dbReference type="ARBA" id="ARBA00023118"/>
    </source>
</evidence>
<feature type="binding site" evidence="9">
    <location>
        <position position="153"/>
    </location>
    <ligand>
        <name>Mn(2+)</name>
        <dbReference type="ChEBI" id="CHEBI:29035"/>
    </ligand>
</feature>
<dbReference type="KEGG" id="top:TOPB45_1226"/>
<feature type="binding site" evidence="9">
    <location>
        <position position="231"/>
    </location>
    <ligand>
        <name>Mn(2+)</name>
        <dbReference type="ChEBI" id="CHEBI:29035"/>
    </ligand>
</feature>
<organism evidence="10 11">
    <name type="scientific">Thermodesulfobacterium geofontis (strain OPF15)</name>
    <dbReference type="NCBI Taxonomy" id="795359"/>
    <lineage>
        <taxon>Bacteria</taxon>
        <taxon>Pseudomonadati</taxon>
        <taxon>Thermodesulfobacteriota</taxon>
        <taxon>Thermodesulfobacteria</taxon>
        <taxon>Thermodesulfobacteriales</taxon>
        <taxon>Thermodesulfobacteriaceae</taxon>
        <taxon>Thermodesulfobacterium</taxon>
    </lineage>
</organism>
<keyword evidence="3 9" id="KW-0255">Endonuclease</keyword>
<dbReference type="Gene3D" id="3.100.10.20">
    <property type="entry name" value="CRISPR-associated endonuclease Cas1, N-terminal domain"/>
    <property type="match status" value="1"/>
</dbReference>
<keyword evidence="8 9" id="KW-0464">Manganese</keyword>